<accession>A0A9P4R8M6</accession>
<dbReference type="GO" id="GO:0003824">
    <property type="term" value="F:catalytic activity"/>
    <property type="evidence" value="ECO:0007669"/>
    <property type="project" value="InterPro"/>
</dbReference>
<dbReference type="OrthoDB" id="36970at2759"/>
<sequence length="699" mass="78820">MASLLDLQARLRGIDEKFQTAELDTKLEGLAFELTKNESLGLNDKKAFNVNIPFRTWPPDVKTGDDLPKGKYPSALQEAFKDVLAAGSKLQNGDWDTTECWIDIVSLNPADWFFSENSFKSPYVPLDKLDSVAKAIADVVNSIPNESNVTPIVRILAGADENLSASEYWGKFGYRFQRMFWVQEKEGGDMVPLITNEKAKLFVGSVEATSWLETLGASVESVAQQNEETIKTYAPNFDAKQLHLSKSIKDFVSQDLPAISWNHGKLLVVNGKAVMTGGGNYWNEYMGDKYDIVDHQVKVKGDAAVTGHKYTNYFFNYLNKLADNKTDTRSLLRSCTLSNKKGPKWVDNAPAPLADFKHTNTGDFSVLTVGRIGDWHGTMAKVPFPVQVCDAVRDIALNSLWHILPDNEQGKTLAKVDWAFRDDDEATNFSKIDILKIFADLQVNPAAWASRYARKYFLENATNRVCISQQMLVDTLQLDDKSYQDAIFGIHGKPPKKDTEGLNDRLKSVTKGSKPWDGAIWPYDLLCAIGWSLSRIAAREGDGVYIVLTTDFPPNGKKVKNKHGEEVFKEAKHKTWEDKTSVAEFKKRLAICMKGMSQLSKPIWKGGIGWFSSMCDEDRVDEIIRTKLHVKRIGSNDGEHYCHNKIVMVDDQLLYVGSDNAYPSYNEEHGVWIDHKETIEEWKKNYWDGLWAWSTDATD</sequence>
<feature type="domain" description="PLD phosphodiesterase" evidence="1">
    <location>
        <begin position="638"/>
        <end position="665"/>
    </location>
</feature>
<dbReference type="Proteomes" id="UP000799444">
    <property type="component" value="Unassembled WGS sequence"/>
</dbReference>
<organism evidence="2 3">
    <name type="scientific">Polyplosphaeria fusca</name>
    <dbReference type="NCBI Taxonomy" id="682080"/>
    <lineage>
        <taxon>Eukaryota</taxon>
        <taxon>Fungi</taxon>
        <taxon>Dikarya</taxon>
        <taxon>Ascomycota</taxon>
        <taxon>Pezizomycotina</taxon>
        <taxon>Dothideomycetes</taxon>
        <taxon>Pleosporomycetidae</taxon>
        <taxon>Pleosporales</taxon>
        <taxon>Tetraplosphaeriaceae</taxon>
        <taxon>Polyplosphaeria</taxon>
    </lineage>
</organism>
<protein>
    <recommendedName>
        <fullName evidence="1">PLD phosphodiesterase domain-containing protein</fullName>
    </recommendedName>
</protein>
<dbReference type="PROSITE" id="PS50035">
    <property type="entry name" value="PLD"/>
    <property type="match status" value="2"/>
</dbReference>
<gene>
    <name evidence="2" type="ORF">EJ04DRAFT_572427</name>
</gene>
<dbReference type="SMART" id="SM00155">
    <property type="entry name" value="PLDc"/>
    <property type="match status" value="2"/>
</dbReference>
<feature type="domain" description="PLD phosphodiesterase" evidence="1">
    <location>
        <begin position="258"/>
        <end position="285"/>
    </location>
</feature>
<evidence type="ECO:0000313" key="3">
    <source>
        <dbReference type="Proteomes" id="UP000799444"/>
    </source>
</evidence>
<dbReference type="PANTHER" id="PTHR21248:SF22">
    <property type="entry name" value="PHOSPHOLIPASE D"/>
    <property type="match status" value="1"/>
</dbReference>
<dbReference type="PANTHER" id="PTHR21248">
    <property type="entry name" value="CARDIOLIPIN SYNTHASE"/>
    <property type="match status" value="1"/>
</dbReference>
<reference evidence="2" key="1">
    <citation type="journal article" date="2020" name="Stud. Mycol.">
        <title>101 Dothideomycetes genomes: a test case for predicting lifestyles and emergence of pathogens.</title>
        <authorList>
            <person name="Haridas S."/>
            <person name="Albert R."/>
            <person name="Binder M."/>
            <person name="Bloem J."/>
            <person name="Labutti K."/>
            <person name="Salamov A."/>
            <person name="Andreopoulos B."/>
            <person name="Baker S."/>
            <person name="Barry K."/>
            <person name="Bills G."/>
            <person name="Bluhm B."/>
            <person name="Cannon C."/>
            <person name="Castanera R."/>
            <person name="Culley D."/>
            <person name="Daum C."/>
            <person name="Ezra D."/>
            <person name="Gonzalez J."/>
            <person name="Henrissat B."/>
            <person name="Kuo A."/>
            <person name="Liang C."/>
            <person name="Lipzen A."/>
            <person name="Lutzoni F."/>
            <person name="Magnuson J."/>
            <person name="Mondo S."/>
            <person name="Nolan M."/>
            <person name="Ohm R."/>
            <person name="Pangilinan J."/>
            <person name="Park H.-J."/>
            <person name="Ramirez L."/>
            <person name="Alfaro M."/>
            <person name="Sun H."/>
            <person name="Tritt A."/>
            <person name="Yoshinaga Y."/>
            <person name="Zwiers L.-H."/>
            <person name="Turgeon B."/>
            <person name="Goodwin S."/>
            <person name="Spatafora J."/>
            <person name="Crous P."/>
            <person name="Grigoriev I."/>
        </authorList>
    </citation>
    <scope>NUCLEOTIDE SEQUENCE</scope>
    <source>
        <strain evidence="2">CBS 125425</strain>
    </source>
</reference>
<evidence type="ECO:0000259" key="1">
    <source>
        <dbReference type="PROSITE" id="PS50035"/>
    </source>
</evidence>
<name>A0A9P4R8M6_9PLEO</name>
<dbReference type="EMBL" id="ML996101">
    <property type="protein sequence ID" value="KAF2740120.1"/>
    <property type="molecule type" value="Genomic_DNA"/>
</dbReference>
<comment type="caution">
    <text evidence="2">The sequence shown here is derived from an EMBL/GenBank/DDBJ whole genome shotgun (WGS) entry which is preliminary data.</text>
</comment>
<evidence type="ECO:0000313" key="2">
    <source>
        <dbReference type="EMBL" id="KAF2740120.1"/>
    </source>
</evidence>
<proteinExistence type="predicted"/>
<keyword evidence="3" id="KW-1185">Reference proteome</keyword>
<dbReference type="InterPro" id="IPR001736">
    <property type="entry name" value="PLipase_D/transphosphatidylase"/>
</dbReference>
<dbReference type="Gene3D" id="3.30.870.10">
    <property type="entry name" value="Endonuclease Chain A"/>
    <property type="match status" value="2"/>
</dbReference>
<dbReference type="SUPFAM" id="SSF56024">
    <property type="entry name" value="Phospholipase D/nuclease"/>
    <property type="match status" value="2"/>
</dbReference>
<dbReference type="AlphaFoldDB" id="A0A9P4R8M6"/>